<sequence>MHREGHSISKISEFLVLNRRTVSKYLSMSEAEYEEFLIKQTNREKKLLPFEDFVRQRLEEFRNTPAAQMHDWLKENYPDFPVVSQKTVFNFVSWVRKKHQLPAVKTERQFQQLPLIIIWKEQRLMRIWWKTLY</sequence>
<dbReference type="InterPro" id="IPR017894">
    <property type="entry name" value="HTH_IS21_transposase_type"/>
</dbReference>
<accession>A0A918W0T4</accession>
<protein>
    <recommendedName>
        <fullName evidence="1">HTH IS21-type domain-containing protein</fullName>
    </recommendedName>
</protein>
<evidence type="ECO:0000259" key="1">
    <source>
        <dbReference type="PROSITE" id="PS50531"/>
    </source>
</evidence>
<reference evidence="2" key="2">
    <citation type="submission" date="2020-09" db="EMBL/GenBank/DDBJ databases">
        <authorList>
            <person name="Sun Q."/>
            <person name="Kim S."/>
        </authorList>
    </citation>
    <scope>NUCLEOTIDE SEQUENCE</scope>
    <source>
        <strain evidence="2">KCTC 12719</strain>
    </source>
</reference>
<evidence type="ECO:0000313" key="3">
    <source>
        <dbReference type="Proteomes" id="UP000610456"/>
    </source>
</evidence>
<keyword evidence="3" id="KW-1185">Reference proteome</keyword>
<comment type="caution">
    <text evidence="2">The sequence shown here is derived from an EMBL/GenBank/DDBJ whole genome shotgun (WGS) entry which is preliminary data.</text>
</comment>
<dbReference type="RefSeq" id="WP_189605566.1">
    <property type="nucleotide sequence ID" value="NZ_BMXB01000016.1"/>
</dbReference>
<gene>
    <name evidence="2" type="ORF">GCM10007103_29560</name>
</gene>
<dbReference type="PROSITE" id="PS50531">
    <property type="entry name" value="HTH_IS21"/>
    <property type="match status" value="1"/>
</dbReference>
<dbReference type="Proteomes" id="UP000610456">
    <property type="component" value="Unassembled WGS sequence"/>
</dbReference>
<proteinExistence type="predicted"/>
<name>A0A918W0T4_9FLAO</name>
<dbReference type="EMBL" id="BMXB01000016">
    <property type="protein sequence ID" value="GHA46648.1"/>
    <property type="molecule type" value="Genomic_DNA"/>
</dbReference>
<dbReference type="AlphaFoldDB" id="A0A918W0T4"/>
<reference evidence="2" key="1">
    <citation type="journal article" date="2014" name="Int. J. Syst. Evol. Microbiol.">
        <title>Complete genome sequence of Corynebacterium casei LMG S-19264T (=DSM 44701T), isolated from a smear-ripened cheese.</title>
        <authorList>
            <consortium name="US DOE Joint Genome Institute (JGI-PGF)"/>
            <person name="Walter F."/>
            <person name="Albersmeier A."/>
            <person name="Kalinowski J."/>
            <person name="Ruckert C."/>
        </authorList>
    </citation>
    <scope>NUCLEOTIDE SEQUENCE</scope>
    <source>
        <strain evidence="2">KCTC 12719</strain>
    </source>
</reference>
<evidence type="ECO:0000313" key="2">
    <source>
        <dbReference type="EMBL" id="GHA46648.1"/>
    </source>
</evidence>
<feature type="domain" description="HTH IS21-type" evidence="1">
    <location>
        <begin position="1"/>
        <end position="58"/>
    </location>
</feature>
<organism evidence="2 3">
    <name type="scientific">Salinimicrobium marinum</name>
    <dbReference type="NCBI Taxonomy" id="680283"/>
    <lineage>
        <taxon>Bacteria</taxon>
        <taxon>Pseudomonadati</taxon>
        <taxon>Bacteroidota</taxon>
        <taxon>Flavobacteriia</taxon>
        <taxon>Flavobacteriales</taxon>
        <taxon>Flavobacteriaceae</taxon>
        <taxon>Salinimicrobium</taxon>
    </lineage>
</organism>